<dbReference type="KEGG" id="vg:19686764"/>
<proteinExistence type="predicted"/>
<organism evidence="1 2">
    <name type="scientific">Cronobacter phage CR8</name>
    <dbReference type="NCBI Taxonomy" id="1327934"/>
    <lineage>
        <taxon>Viruses</taxon>
        <taxon>Duplodnaviria</taxon>
        <taxon>Heunggongvirae</taxon>
        <taxon>Uroviricota</taxon>
        <taxon>Caudoviricetes</taxon>
        <taxon>Vequintavirinae</taxon>
        <taxon>Certrevirus</taxon>
        <taxon>Certrevirus CR8</taxon>
    </lineage>
</organism>
<evidence type="ECO:0000313" key="2">
    <source>
        <dbReference type="Proteomes" id="UP000026984"/>
    </source>
</evidence>
<accession>A0A060AM42</accession>
<dbReference type="GeneID" id="19686764"/>
<dbReference type="RefSeq" id="YP_009042250.1">
    <property type="nucleotide sequence ID" value="NC_024354.1"/>
</dbReference>
<gene>
    <name evidence="1" type="ORF">CR8_013</name>
</gene>
<protein>
    <submittedName>
        <fullName evidence="1">Uncharacterized protein</fullName>
    </submittedName>
</protein>
<dbReference type="Proteomes" id="UP000026984">
    <property type="component" value="Segment"/>
</dbReference>
<evidence type="ECO:0000313" key="1">
    <source>
        <dbReference type="EMBL" id="AIA64543.1"/>
    </source>
</evidence>
<sequence length="153" mass="17508">MAKKSYTDISELKRYFSQLSDLAEKEVEYGFYDEKHYSGLNMATLAAIHEEGWNNLPERNFMFSTSMHFQEGLRKHIKRMHNGIIQGRGFSSYLTKIGKDAADSIRFTISTGSFSNPKVSKDWASYKGFDDAMIHYGDLSSAATYKIVKYQGK</sequence>
<reference evidence="1 2" key="1">
    <citation type="submission" date="2013-04" db="EMBL/GenBank/DDBJ databases">
        <title>Complete Genome Sequence of Cronobacter sakazakii Bacteriophage CR8.</title>
        <authorList>
            <person name="Kim Y."/>
            <person name="Shin H."/>
            <person name="Ryu S."/>
        </authorList>
    </citation>
    <scope>NUCLEOTIDE SEQUENCE [LARGE SCALE GENOMIC DNA]</scope>
</reference>
<name>A0A060AM42_9CAUD</name>
<dbReference type="EMBL" id="KC954774">
    <property type="protein sequence ID" value="AIA64543.1"/>
    <property type="molecule type" value="Genomic_DNA"/>
</dbReference>
<keyword evidence="2" id="KW-1185">Reference proteome</keyword>